<accession>A0A3A8IAE5</accession>
<evidence type="ECO:0000313" key="3">
    <source>
        <dbReference type="Proteomes" id="UP000268094"/>
    </source>
</evidence>
<evidence type="ECO:0000313" key="2">
    <source>
        <dbReference type="EMBL" id="RKG80457.1"/>
    </source>
</evidence>
<dbReference type="OrthoDB" id="6911944at2"/>
<comment type="caution">
    <text evidence="2">The sequence shown here is derived from an EMBL/GenBank/DDBJ whole genome shotgun (WGS) entry which is preliminary data.</text>
</comment>
<organism evidence="2 3">
    <name type="scientific">Corallococcus terminator</name>
    <dbReference type="NCBI Taxonomy" id="2316733"/>
    <lineage>
        <taxon>Bacteria</taxon>
        <taxon>Pseudomonadati</taxon>
        <taxon>Myxococcota</taxon>
        <taxon>Myxococcia</taxon>
        <taxon>Myxococcales</taxon>
        <taxon>Cystobacterineae</taxon>
        <taxon>Myxococcaceae</taxon>
        <taxon>Corallococcus</taxon>
    </lineage>
</organism>
<gene>
    <name evidence="2" type="ORF">D7V88_27450</name>
</gene>
<dbReference type="AlphaFoldDB" id="A0A3A8IAE5"/>
<name>A0A3A8IAE5_9BACT</name>
<sequence length="303" mass="33399">MNRFLLFMATVVTLVSVPTIASARSCGAEGQEPCGGQCEYDYVFCPLCIPYCKSRIYTCNEGLDVVQVSYYTDGLFTDYKVCQKPPAPSVKPVSVDQAIKAGCRTAAENTATVNDALSRTTLGTKTREKLSAFSKGDGWATRQYVTDPETRGYRAATIRNEEAALMAGRLTTKAERFSSGLSGPELTEFWQANGPQLAANQQDNLSLALQMLSTSSSDEPRSQSTSVALSFDVASGFGNVIYHFRLNPQSPVLGMSQCKTTGEVQIQPPGGTPIRDLRRYDRTKKYWEKYKAGVWYRMDKDEL</sequence>
<reference evidence="3" key="1">
    <citation type="submission" date="2018-09" db="EMBL/GenBank/DDBJ databases">
        <authorList>
            <person name="Livingstone P.G."/>
            <person name="Whitworth D.E."/>
        </authorList>
    </citation>
    <scope>NUCLEOTIDE SEQUENCE [LARGE SCALE GENOMIC DNA]</scope>
    <source>
        <strain evidence="3">CA054A</strain>
    </source>
</reference>
<keyword evidence="1" id="KW-0732">Signal</keyword>
<dbReference type="Proteomes" id="UP000268094">
    <property type="component" value="Unassembled WGS sequence"/>
</dbReference>
<protein>
    <submittedName>
        <fullName evidence="2">Uncharacterized protein</fullName>
    </submittedName>
</protein>
<feature type="chain" id="PRO_5017211177" evidence="1">
    <location>
        <begin position="24"/>
        <end position="303"/>
    </location>
</feature>
<keyword evidence="3" id="KW-1185">Reference proteome</keyword>
<feature type="signal peptide" evidence="1">
    <location>
        <begin position="1"/>
        <end position="23"/>
    </location>
</feature>
<dbReference type="RefSeq" id="WP_120543586.1">
    <property type="nucleotide sequence ID" value="NZ_RAVZ01000226.1"/>
</dbReference>
<dbReference type="EMBL" id="RAVZ01000226">
    <property type="protein sequence ID" value="RKG80457.1"/>
    <property type="molecule type" value="Genomic_DNA"/>
</dbReference>
<proteinExistence type="predicted"/>
<evidence type="ECO:0000256" key="1">
    <source>
        <dbReference type="SAM" id="SignalP"/>
    </source>
</evidence>